<dbReference type="Proteomes" id="UP000499080">
    <property type="component" value="Unassembled WGS sequence"/>
</dbReference>
<name>A0A4Y2KXT0_ARAVE</name>
<evidence type="ECO:0000313" key="1">
    <source>
        <dbReference type="EMBL" id="GBN07128.1"/>
    </source>
</evidence>
<dbReference type="AlphaFoldDB" id="A0A4Y2KXT0"/>
<keyword evidence="2" id="KW-1185">Reference proteome</keyword>
<comment type="caution">
    <text evidence="1">The sequence shown here is derived from an EMBL/GenBank/DDBJ whole genome shotgun (WGS) entry which is preliminary data.</text>
</comment>
<protein>
    <submittedName>
        <fullName evidence="1">Uncharacterized protein</fullName>
    </submittedName>
</protein>
<dbReference type="OrthoDB" id="416454at2759"/>
<dbReference type="EMBL" id="BGPR01005135">
    <property type="protein sequence ID" value="GBN07128.1"/>
    <property type="molecule type" value="Genomic_DNA"/>
</dbReference>
<gene>
    <name evidence="1" type="ORF">AVEN_231136_1</name>
</gene>
<proteinExistence type="predicted"/>
<sequence>MKIRKFTMDHKNALDNTGKWNEKTGENFSDEIRDQRQIRNRLKKISQLTKDPRDINLYNRAHSHLRKLHQQANEKRQAEKIDSLNSDDGSVWKQARWCTGDKFHMPPSLQAQK</sequence>
<accession>A0A4Y2KXT0</accession>
<evidence type="ECO:0000313" key="2">
    <source>
        <dbReference type="Proteomes" id="UP000499080"/>
    </source>
</evidence>
<reference evidence="1 2" key="1">
    <citation type="journal article" date="2019" name="Sci. Rep.">
        <title>Orb-weaving spider Araneus ventricosus genome elucidates the spidroin gene catalogue.</title>
        <authorList>
            <person name="Kono N."/>
            <person name="Nakamura H."/>
            <person name="Ohtoshi R."/>
            <person name="Moran D.A.P."/>
            <person name="Shinohara A."/>
            <person name="Yoshida Y."/>
            <person name="Fujiwara M."/>
            <person name="Mori M."/>
            <person name="Tomita M."/>
            <person name="Arakawa K."/>
        </authorList>
    </citation>
    <scope>NUCLEOTIDE SEQUENCE [LARGE SCALE GENOMIC DNA]</scope>
</reference>
<organism evidence="1 2">
    <name type="scientific">Araneus ventricosus</name>
    <name type="common">Orbweaver spider</name>
    <name type="synonym">Epeira ventricosa</name>
    <dbReference type="NCBI Taxonomy" id="182803"/>
    <lineage>
        <taxon>Eukaryota</taxon>
        <taxon>Metazoa</taxon>
        <taxon>Ecdysozoa</taxon>
        <taxon>Arthropoda</taxon>
        <taxon>Chelicerata</taxon>
        <taxon>Arachnida</taxon>
        <taxon>Araneae</taxon>
        <taxon>Araneomorphae</taxon>
        <taxon>Entelegynae</taxon>
        <taxon>Araneoidea</taxon>
        <taxon>Araneidae</taxon>
        <taxon>Araneus</taxon>
    </lineage>
</organism>